<reference evidence="4" key="1">
    <citation type="submission" date="2015-12" db="EMBL/GenBank/DDBJ databases">
        <title>Update maize B73 reference genome by single molecule sequencing technologies.</title>
        <authorList>
            <consortium name="Maize Genome Sequencing Project"/>
            <person name="Ware D."/>
        </authorList>
    </citation>
    <scope>NUCLEOTIDE SEQUENCE</scope>
    <source>
        <tissue evidence="4">Seedling</tissue>
    </source>
</reference>
<dbReference type="EMBL" id="CM000780">
    <property type="protein sequence ID" value="AQK49072.1"/>
    <property type="molecule type" value="Genomic_DNA"/>
</dbReference>
<dbReference type="CDD" id="cd08774">
    <property type="entry name" value="14-3-3"/>
    <property type="match status" value="1"/>
</dbReference>
<evidence type="ECO:0000259" key="3">
    <source>
        <dbReference type="SMART" id="SM00101"/>
    </source>
</evidence>
<name>A0A1D6PQP0_MAIZE</name>
<evidence type="ECO:0000256" key="2">
    <source>
        <dbReference type="SAM" id="MobiDB-lite"/>
    </source>
</evidence>
<proteinExistence type="inferred from homology"/>
<dbReference type="Gene3D" id="1.20.190.20">
    <property type="entry name" value="14-3-3 domain"/>
    <property type="match status" value="1"/>
</dbReference>
<dbReference type="OMA" id="QCKITLA"/>
<dbReference type="InterPro" id="IPR000308">
    <property type="entry name" value="14-3-3"/>
</dbReference>
<gene>
    <name evidence="4" type="ORF">ZEAMMB73_Zm00001d048868</name>
</gene>
<dbReference type="ExpressionAtlas" id="A0A1D6PQP0">
    <property type="expression patterns" value="baseline and differential"/>
</dbReference>
<dbReference type="Pfam" id="PF00244">
    <property type="entry name" value="14-3-3"/>
    <property type="match status" value="1"/>
</dbReference>
<dbReference type="FunCoup" id="A0A1D6PQP0">
    <property type="interactions" value="2"/>
</dbReference>
<evidence type="ECO:0000313" key="4">
    <source>
        <dbReference type="EMBL" id="AQK49072.1"/>
    </source>
</evidence>
<comment type="similarity">
    <text evidence="1">Belongs to the 14-3-3 family.</text>
</comment>
<dbReference type="IntAct" id="A0A1D6PQP0">
    <property type="interactions" value="8"/>
</dbReference>
<dbReference type="SUPFAM" id="SSF48445">
    <property type="entry name" value="14-3-3 protein"/>
    <property type="match status" value="1"/>
</dbReference>
<feature type="region of interest" description="Disordered" evidence="2">
    <location>
        <begin position="1"/>
        <end position="22"/>
    </location>
</feature>
<feature type="compositionally biased region" description="Low complexity" evidence="2">
    <location>
        <begin position="95"/>
        <end position="108"/>
    </location>
</feature>
<protein>
    <submittedName>
        <fullName evidence="4">14-3-3-like protein GF14 epsilon</fullName>
    </submittedName>
</protein>
<evidence type="ECO:0000256" key="1">
    <source>
        <dbReference type="ARBA" id="ARBA00006141"/>
    </source>
</evidence>
<dbReference type="PRINTS" id="PR00305">
    <property type="entry name" value="1433ZETA"/>
</dbReference>
<accession>A0A1D6PQP0</accession>
<dbReference type="InParanoid" id="A0A1D6PQP0"/>
<dbReference type="STRING" id="4577.A0A1D6PQP0"/>
<dbReference type="AlphaFoldDB" id="A0A1D6PQP0"/>
<dbReference type="SMART" id="SM00101">
    <property type="entry name" value="14_3_3"/>
    <property type="match status" value="1"/>
</dbReference>
<sequence>MRGEQKGNDRGGGREKISGLEKRVAMVTLKDVTPSRVGQREAPNCQSVTIRATLKNNPGSSSCCSAANQTPRHHLYDGLHRQETEPSGPKSRKGQATSTAQHSTSTPSVLGRRGEGNPGPGRVVGRGSAAEEMEEREKLVCLAKLAEQAERYDGFVNLGLVGQHIDLSTNRNLLPPNNQFSCHLPLSLSNLRTFRNMVEFMKNLARMDVDMSAEERHLFSVGFKNTIGAKRASWRIICSHEQKVAADRQTGVMIDAYKKKVEEELRKVCNEVLSVIAIHCLPLASTGENIVFFYKMKGDYYRYLAEFSTGTEKKAASDQSLMAYQHAMVVASSELSPAHQIRLGLALNLSVFFYEIMNSHERACQVAKQAFDEALTEINSGEGVYKDSTLMMQLLKDNLALWTSELTGGEASKGNGDVDMEVRRPCPMT</sequence>
<feature type="domain" description="14-3-3" evidence="3">
    <location>
        <begin position="136"/>
        <end position="416"/>
    </location>
</feature>
<organism evidence="4">
    <name type="scientific">Zea mays</name>
    <name type="common">Maize</name>
    <dbReference type="NCBI Taxonomy" id="4577"/>
    <lineage>
        <taxon>Eukaryota</taxon>
        <taxon>Viridiplantae</taxon>
        <taxon>Streptophyta</taxon>
        <taxon>Embryophyta</taxon>
        <taxon>Tracheophyta</taxon>
        <taxon>Spermatophyta</taxon>
        <taxon>Magnoliopsida</taxon>
        <taxon>Liliopsida</taxon>
        <taxon>Poales</taxon>
        <taxon>Poaceae</taxon>
        <taxon>PACMAD clade</taxon>
        <taxon>Panicoideae</taxon>
        <taxon>Andropogonodae</taxon>
        <taxon>Andropogoneae</taxon>
        <taxon>Tripsacinae</taxon>
        <taxon>Zea</taxon>
    </lineage>
</organism>
<dbReference type="InterPro" id="IPR023410">
    <property type="entry name" value="14-3-3_domain"/>
</dbReference>
<dbReference type="PANTHER" id="PTHR18860">
    <property type="entry name" value="14-3-3 PROTEIN"/>
    <property type="match status" value="1"/>
</dbReference>
<dbReference type="SMR" id="A0A1D6PQP0"/>
<feature type="region of interest" description="Disordered" evidence="2">
    <location>
        <begin position="80"/>
        <end position="130"/>
    </location>
</feature>
<dbReference type="InterPro" id="IPR036815">
    <property type="entry name" value="14-3-3_dom_sf"/>
</dbReference>